<comment type="caution">
    <text evidence="1">The sequence shown here is derived from an EMBL/GenBank/DDBJ whole genome shotgun (WGS) entry which is preliminary data.</text>
</comment>
<name>A0AAV5MVJ1_9ROSI</name>
<proteinExistence type="predicted"/>
<feature type="non-terminal residue" evidence="1">
    <location>
        <position position="1"/>
    </location>
</feature>
<dbReference type="AlphaFoldDB" id="A0AAV5MVJ1"/>
<gene>
    <name evidence="1" type="ORF">SLEP1_g60531</name>
</gene>
<sequence>VAVFLVVMVNGRGEEDISSVERAIR</sequence>
<evidence type="ECO:0000313" key="2">
    <source>
        <dbReference type="Proteomes" id="UP001054252"/>
    </source>
</evidence>
<organism evidence="1 2">
    <name type="scientific">Rubroshorea leprosula</name>
    <dbReference type="NCBI Taxonomy" id="152421"/>
    <lineage>
        <taxon>Eukaryota</taxon>
        <taxon>Viridiplantae</taxon>
        <taxon>Streptophyta</taxon>
        <taxon>Embryophyta</taxon>
        <taxon>Tracheophyta</taxon>
        <taxon>Spermatophyta</taxon>
        <taxon>Magnoliopsida</taxon>
        <taxon>eudicotyledons</taxon>
        <taxon>Gunneridae</taxon>
        <taxon>Pentapetalae</taxon>
        <taxon>rosids</taxon>
        <taxon>malvids</taxon>
        <taxon>Malvales</taxon>
        <taxon>Dipterocarpaceae</taxon>
        <taxon>Rubroshorea</taxon>
    </lineage>
</organism>
<evidence type="ECO:0000313" key="1">
    <source>
        <dbReference type="EMBL" id="GKV54021.1"/>
    </source>
</evidence>
<dbReference type="EMBL" id="BPVZ01002783">
    <property type="protein sequence ID" value="GKV54021.1"/>
    <property type="molecule type" value="Genomic_DNA"/>
</dbReference>
<protein>
    <submittedName>
        <fullName evidence="1">Uncharacterized protein</fullName>
    </submittedName>
</protein>
<keyword evidence="2" id="KW-1185">Reference proteome</keyword>
<dbReference type="Proteomes" id="UP001054252">
    <property type="component" value="Unassembled WGS sequence"/>
</dbReference>
<reference evidence="1 2" key="1">
    <citation type="journal article" date="2021" name="Commun. Biol.">
        <title>The genome of Shorea leprosula (Dipterocarpaceae) highlights the ecological relevance of drought in aseasonal tropical rainforests.</title>
        <authorList>
            <person name="Ng K.K.S."/>
            <person name="Kobayashi M.J."/>
            <person name="Fawcett J.A."/>
            <person name="Hatakeyama M."/>
            <person name="Paape T."/>
            <person name="Ng C.H."/>
            <person name="Ang C.C."/>
            <person name="Tnah L.H."/>
            <person name="Lee C.T."/>
            <person name="Nishiyama T."/>
            <person name="Sese J."/>
            <person name="O'Brien M.J."/>
            <person name="Copetti D."/>
            <person name="Mohd Noor M.I."/>
            <person name="Ong R.C."/>
            <person name="Putra M."/>
            <person name="Sireger I.Z."/>
            <person name="Indrioko S."/>
            <person name="Kosugi Y."/>
            <person name="Izuno A."/>
            <person name="Isagi Y."/>
            <person name="Lee S.L."/>
            <person name="Shimizu K.K."/>
        </authorList>
    </citation>
    <scope>NUCLEOTIDE SEQUENCE [LARGE SCALE GENOMIC DNA]</scope>
    <source>
        <strain evidence="1">214</strain>
    </source>
</reference>
<accession>A0AAV5MVJ1</accession>